<reference evidence="1 2" key="1">
    <citation type="submission" date="2024-08" db="EMBL/GenBank/DDBJ databases">
        <title>Mycobacterium servetensis sp. nov., a novel rapid-growing mycobacterial species recovered from a human patient in Zaragoza, Spain.</title>
        <authorList>
            <person name="Tristancho-Baro A.I."/>
            <person name="Buenestado-Serrano S."/>
            <person name="Garcia De Viedma D."/>
            <person name="Milagro-Beamonte A."/>
            <person name="Burillo N."/>
            <person name="Sanz S."/>
            <person name="Lopez-Calleja A.I."/>
            <person name="Penas-Utrilla D."/>
            <person name="Guardingo M."/>
            <person name="Garcia M.J."/>
            <person name="Vinuelas-Bayon J."/>
        </authorList>
    </citation>
    <scope>NUCLEOTIDE SEQUENCE [LARGE SCALE GENOMIC DNA]</scope>
    <source>
        <strain evidence="2">HUMS_12744610</strain>
    </source>
</reference>
<evidence type="ECO:0008006" key="3">
    <source>
        <dbReference type="Google" id="ProtNLM"/>
    </source>
</evidence>
<dbReference type="EMBL" id="JBGEDP010000003">
    <property type="protein sequence ID" value="MEY8019108.1"/>
    <property type="molecule type" value="Genomic_DNA"/>
</dbReference>
<keyword evidence="2" id="KW-1185">Reference proteome</keyword>
<name>A0ABV4CE56_9MYCO</name>
<accession>A0ABV4CE56</accession>
<sequence length="175" mass="17482">MLAAGAAGAVVAATIATLITGSVRDTATPAPKAAPVVTVTVAPPAPAPLGVDEANRHTCEDGLLATVAPARAAAAALKTLPPGVKIADPQVRDNPEWAAAVRRAGDYSLQVSDILRNNIAPGTTPILAAAAETAANAFHAKGDAYKGLDALNGNAHDIAKATSDEMAVLCKRLAP</sequence>
<dbReference type="RefSeq" id="WP_369742132.1">
    <property type="nucleotide sequence ID" value="NZ_JBGEDP010000003.1"/>
</dbReference>
<organism evidence="1 2">
    <name type="scientific">Mycobacterium servetii</name>
    <dbReference type="NCBI Taxonomy" id="3237418"/>
    <lineage>
        <taxon>Bacteria</taxon>
        <taxon>Bacillati</taxon>
        <taxon>Actinomycetota</taxon>
        <taxon>Actinomycetes</taxon>
        <taxon>Mycobacteriales</taxon>
        <taxon>Mycobacteriaceae</taxon>
        <taxon>Mycobacterium</taxon>
    </lineage>
</organism>
<proteinExistence type="predicted"/>
<evidence type="ECO:0000313" key="2">
    <source>
        <dbReference type="Proteomes" id="UP001564760"/>
    </source>
</evidence>
<comment type="caution">
    <text evidence="1">The sequence shown here is derived from an EMBL/GenBank/DDBJ whole genome shotgun (WGS) entry which is preliminary data.</text>
</comment>
<dbReference type="Proteomes" id="UP001564760">
    <property type="component" value="Unassembled WGS sequence"/>
</dbReference>
<evidence type="ECO:0000313" key="1">
    <source>
        <dbReference type="EMBL" id="MEY8019108.1"/>
    </source>
</evidence>
<protein>
    <recommendedName>
        <fullName evidence="3">Alanine and proline rich membrane protein</fullName>
    </recommendedName>
</protein>
<gene>
    <name evidence="1" type="ORF">AB8998_31155</name>
</gene>